<dbReference type="WBParaSite" id="ECPE_0000427701-mRNA-1">
    <property type="protein sequence ID" value="ECPE_0000427701-mRNA-1"/>
    <property type="gene ID" value="ECPE_0000427701"/>
</dbReference>
<proteinExistence type="predicted"/>
<sequence length="415" mass="46942">MAKTTKLGAVLSDLAPGTWYQFRLLALSSEGYGGWGQPSRPIRVRSRPEPPMSPRNLTEAKTRIFENTVDVTINWQPPKGVSLPLKKYQVKAVAVFEGKELKSHPISLYLNTIPIPSRQMENESQRRKQYLVDWAPRVCIESQSNLGQDDYVPQRQTVRGSELSKVTLGNLRFQCHYKVTIKPVTERKDPTHREWFACFCTPSCQSALMNSDIPPPNCSFITTLETIQPMRLTYTVLPETRTTHDSAHISLGKQDKQRSLCRTTYNAMLNWTPLPAEVDVESRRSFRALNNVRTSKHVSTASIRGVRVTWGPRIYEPVALEAYQNGLFPHLDPESAQSKVLDPKSSTFILKGLHRETLYIVHVQPIGDHSDGPTSTVFFSIPNNAESSAPASREKYPFLVIAVFSVVMTFYLNYS</sequence>
<dbReference type="InterPro" id="IPR003961">
    <property type="entry name" value="FN3_dom"/>
</dbReference>
<reference evidence="4" key="1">
    <citation type="submission" date="2016-06" db="UniProtKB">
        <authorList>
            <consortium name="WormBaseParasite"/>
        </authorList>
    </citation>
    <scope>IDENTIFICATION</scope>
</reference>
<evidence type="ECO:0000313" key="3">
    <source>
        <dbReference type="Proteomes" id="UP000272942"/>
    </source>
</evidence>
<dbReference type="SUPFAM" id="SSF49265">
    <property type="entry name" value="Fibronectin type III"/>
    <property type="match status" value="1"/>
</dbReference>
<dbReference type="GO" id="GO:0009986">
    <property type="term" value="C:cell surface"/>
    <property type="evidence" value="ECO:0007669"/>
    <property type="project" value="TreeGrafter"/>
</dbReference>
<evidence type="ECO:0000313" key="2">
    <source>
        <dbReference type="EMBL" id="VDP72103.1"/>
    </source>
</evidence>
<dbReference type="OrthoDB" id="6265911at2759"/>
<dbReference type="Proteomes" id="UP000272942">
    <property type="component" value="Unassembled WGS sequence"/>
</dbReference>
<protein>
    <submittedName>
        <fullName evidence="4">Fibronectin type-III domain-containing protein</fullName>
    </submittedName>
</protein>
<organism evidence="4">
    <name type="scientific">Echinostoma caproni</name>
    <dbReference type="NCBI Taxonomy" id="27848"/>
    <lineage>
        <taxon>Eukaryota</taxon>
        <taxon>Metazoa</taxon>
        <taxon>Spiralia</taxon>
        <taxon>Lophotrochozoa</taxon>
        <taxon>Platyhelminthes</taxon>
        <taxon>Trematoda</taxon>
        <taxon>Digenea</taxon>
        <taxon>Plagiorchiida</taxon>
        <taxon>Echinostomata</taxon>
        <taxon>Echinostomatoidea</taxon>
        <taxon>Echinostomatidae</taxon>
        <taxon>Echinostoma</taxon>
    </lineage>
</organism>
<accession>A0A183ABD3</accession>
<keyword evidence="3" id="KW-1185">Reference proteome</keyword>
<dbReference type="InterPro" id="IPR036116">
    <property type="entry name" value="FN3_sf"/>
</dbReference>
<dbReference type="InterPro" id="IPR042447">
    <property type="entry name" value="Anosmin-1"/>
</dbReference>
<dbReference type="PROSITE" id="PS50853">
    <property type="entry name" value="FN3"/>
    <property type="match status" value="2"/>
</dbReference>
<dbReference type="PANTHER" id="PTHR14131:SF5">
    <property type="entry name" value="ANOSMIN-1"/>
    <property type="match status" value="1"/>
</dbReference>
<dbReference type="CDD" id="cd00063">
    <property type="entry name" value="FN3"/>
    <property type="match status" value="2"/>
</dbReference>
<dbReference type="EMBL" id="UZAN01041140">
    <property type="protein sequence ID" value="VDP72103.1"/>
    <property type="molecule type" value="Genomic_DNA"/>
</dbReference>
<dbReference type="GO" id="GO:0030182">
    <property type="term" value="P:neuron differentiation"/>
    <property type="evidence" value="ECO:0007669"/>
    <property type="project" value="TreeGrafter"/>
</dbReference>
<feature type="domain" description="Fibronectin type-III" evidence="1">
    <location>
        <begin position="1"/>
        <end position="49"/>
    </location>
</feature>
<evidence type="ECO:0000259" key="1">
    <source>
        <dbReference type="PROSITE" id="PS50853"/>
    </source>
</evidence>
<reference evidence="2 3" key="2">
    <citation type="submission" date="2018-11" db="EMBL/GenBank/DDBJ databases">
        <authorList>
            <consortium name="Pathogen Informatics"/>
        </authorList>
    </citation>
    <scope>NUCLEOTIDE SEQUENCE [LARGE SCALE GENOMIC DNA]</scope>
    <source>
        <strain evidence="2 3">Egypt</strain>
    </source>
</reference>
<name>A0A183ABD3_9TREM</name>
<dbReference type="AlphaFoldDB" id="A0A183ABD3"/>
<evidence type="ECO:0000313" key="4">
    <source>
        <dbReference type="WBParaSite" id="ECPE_0000427701-mRNA-1"/>
    </source>
</evidence>
<dbReference type="Gene3D" id="2.60.40.10">
    <property type="entry name" value="Immunoglobulins"/>
    <property type="match status" value="2"/>
</dbReference>
<feature type="domain" description="Fibronectin type-III" evidence="1">
    <location>
        <begin position="292"/>
        <end position="387"/>
    </location>
</feature>
<gene>
    <name evidence="2" type="ORF">ECPE_LOCUS4268</name>
</gene>
<dbReference type="InterPro" id="IPR013783">
    <property type="entry name" value="Ig-like_fold"/>
</dbReference>
<dbReference type="PANTHER" id="PTHR14131">
    <property type="entry name" value="ANOSMIN"/>
    <property type="match status" value="1"/>
</dbReference>